<comment type="similarity">
    <text evidence="1 7 8">Belongs to the peptidase S8 family.</text>
</comment>
<evidence type="ECO:0000256" key="4">
    <source>
        <dbReference type="ARBA" id="ARBA00022801"/>
    </source>
</evidence>
<dbReference type="InterPro" id="IPR015500">
    <property type="entry name" value="Peptidase_S8_subtilisin-rel"/>
</dbReference>
<dbReference type="InterPro" id="IPR034187">
    <property type="entry name" value="Peptidases_S8_5"/>
</dbReference>
<evidence type="ECO:0008006" key="15">
    <source>
        <dbReference type="Google" id="ProtNLM"/>
    </source>
</evidence>
<evidence type="ECO:0000256" key="2">
    <source>
        <dbReference type="ARBA" id="ARBA00022670"/>
    </source>
</evidence>
<reference evidence="12" key="3">
    <citation type="submission" date="2011-03" db="EMBL/GenBank/DDBJ databases">
        <title>Annotation of Magnaporthe poae ATCC 64411.</title>
        <authorList>
            <person name="Ma L.-J."/>
            <person name="Dead R."/>
            <person name="Young S.K."/>
            <person name="Zeng Q."/>
            <person name="Gargeya S."/>
            <person name="Fitzgerald M."/>
            <person name="Haas B."/>
            <person name="Abouelleil A."/>
            <person name="Alvarado L."/>
            <person name="Arachchi H.M."/>
            <person name="Berlin A."/>
            <person name="Brown A."/>
            <person name="Chapman S.B."/>
            <person name="Chen Z."/>
            <person name="Dunbar C."/>
            <person name="Freedman E."/>
            <person name="Gearin G."/>
            <person name="Gellesch M."/>
            <person name="Goldberg J."/>
            <person name="Griggs A."/>
            <person name="Gujja S."/>
            <person name="Heiman D."/>
            <person name="Howarth C."/>
            <person name="Larson L."/>
            <person name="Lui A."/>
            <person name="MacDonald P.J.P."/>
            <person name="Mehta T."/>
            <person name="Montmayeur A."/>
            <person name="Murphy C."/>
            <person name="Neiman D."/>
            <person name="Pearson M."/>
            <person name="Priest M."/>
            <person name="Roberts A."/>
            <person name="Saif S."/>
            <person name="Shea T."/>
            <person name="Shenoy N."/>
            <person name="Sisk P."/>
            <person name="Stolte C."/>
            <person name="Sykes S."/>
            <person name="Yandava C."/>
            <person name="Wortman J."/>
            <person name="Nusbaum C."/>
            <person name="Birren B."/>
        </authorList>
    </citation>
    <scope>NUCLEOTIDE SEQUENCE</scope>
    <source>
        <strain evidence="12">ATCC 64411</strain>
    </source>
</reference>
<name>A0A0C4DXQ3_MAGP6</name>
<dbReference type="PROSITE" id="PS00136">
    <property type="entry name" value="SUBTILASE_ASP"/>
    <property type="match status" value="1"/>
</dbReference>
<feature type="signal peptide" evidence="9">
    <location>
        <begin position="1"/>
        <end position="19"/>
    </location>
</feature>
<dbReference type="GO" id="GO:0006508">
    <property type="term" value="P:proteolysis"/>
    <property type="evidence" value="ECO:0007669"/>
    <property type="project" value="UniProtKB-KW"/>
</dbReference>
<dbReference type="PROSITE" id="PS51892">
    <property type="entry name" value="SUBTILASE"/>
    <property type="match status" value="1"/>
</dbReference>
<dbReference type="SUPFAM" id="SSF52743">
    <property type="entry name" value="Subtilisin-like"/>
    <property type="match status" value="1"/>
</dbReference>
<evidence type="ECO:0000256" key="7">
    <source>
        <dbReference type="PROSITE-ProRule" id="PRU01240"/>
    </source>
</evidence>
<evidence type="ECO:0000256" key="6">
    <source>
        <dbReference type="PIRSR" id="PIRSR615500-1"/>
    </source>
</evidence>
<reference evidence="14" key="2">
    <citation type="submission" date="2010-05" db="EMBL/GenBank/DDBJ databases">
        <title>The genome sequence of Magnaporthe poae strain ATCC 64411.</title>
        <authorList>
            <person name="Ma L.-J."/>
            <person name="Dead R."/>
            <person name="Young S."/>
            <person name="Zeng Q."/>
            <person name="Koehrsen M."/>
            <person name="Alvarado L."/>
            <person name="Berlin A."/>
            <person name="Chapman S.B."/>
            <person name="Chen Z."/>
            <person name="Freedman E."/>
            <person name="Gellesch M."/>
            <person name="Goldberg J."/>
            <person name="Griggs A."/>
            <person name="Gujja S."/>
            <person name="Heilman E.R."/>
            <person name="Heiman D."/>
            <person name="Hepburn T."/>
            <person name="Howarth C."/>
            <person name="Jen D."/>
            <person name="Larson L."/>
            <person name="Mehta T."/>
            <person name="Neiman D."/>
            <person name="Pearson M."/>
            <person name="Roberts A."/>
            <person name="Saif S."/>
            <person name="Shea T."/>
            <person name="Shenoy N."/>
            <person name="Sisk P."/>
            <person name="Stolte C."/>
            <person name="Sykes S."/>
            <person name="Walk T."/>
            <person name="White J."/>
            <person name="Yandava C."/>
            <person name="Haas B."/>
            <person name="Nusbaum C."/>
            <person name="Birren B."/>
        </authorList>
    </citation>
    <scope>NUCLEOTIDE SEQUENCE [LARGE SCALE GENOMIC DNA]</scope>
    <source>
        <strain evidence="14">ATCC 64411 / 73-15</strain>
    </source>
</reference>
<dbReference type="Gene3D" id="2.60.40.1710">
    <property type="entry name" value="Subtilisin-like superfamily"/>
    <property type="match status" value="1"/>
</dbReference>
<protein>
    <recommendedName>
        <fullName evidence="15">Minor extracellular protease vpr</fullName>
    </recommendedName>
</protein>
<evidence type="ECO:0000256" key="3">
    <source>
        <dbReference type="ARBA" id="ARBA00022729"/>
    </source>
</evidence>
<dbReference type="EnsemblFungi" id="MAPG_04807T0">
    <property type="protein sequence ID" value="MAPG_04807T0"/>
    <property type="gene ID" value="MAPG_04807"/>
</dbReference>
<keyword evidence="4 7" id="KW-0378">Hydrolase</keyword>
<dbReference type="Proteomes" id="UP000011715">
    <property type="component" value="Unassembled WGS sequence"/>
</dbReference>
<dbReference type="Pfam" id="PF06280">
    <property type="entry name" value="fn3_5"/>
    <property type="match status" value="1"/>
</dbReference>
<evidence type="ECO:0000256" key="5">
    <source>
        <dbReference type="ARBA" id="ARBA00022825"/>
    </source>
</evidence>
<dbReference type="GO" id="GO:0016020">
    <property type="term" value="C:membrane"/>
    <property type="evidence" value="ECO:0007669"/>
    <property type="project" value="InterPro"/>
</dbReference>
<feature type="active site" description="Charge relay system" evidence="6 7">
    <location>
        <position position="224"/>
    </location>
</feature>
<evidence type="ECO:0000313" key="13">
    <source>
        <dbReference type="EnsemblFungi" id="MAPG_04807T0"/>
    </source>
</evidence>
<feature type="domain" description="Peptidase S8/S53" evidence="10">
    <location>
        <begin position="162"/>
        <end position="606"/>
    </location>
</feature>
<dbReference type="GO" id="GO:0004252">
    <property type="term" value="F:serine-type endopeptidase activity"/>
    <property type="evidence" value="ECO:0007669"/>
    <property type="project" value="UniProtKB-UniRule"/>
</dbReference>
<dbReference type="InterPro" id="IPR023827">
    <property type="entry name" value="Peptidase_S8_Asp-AS"/>
</dbReference>
<keyword evidence="14" id="KW-1185">Reference proteome</keyword>
<dbReference type="VEuPathDB" id="FungiDB:MAPG_04807"/>
<dbReference type="PANTHER" id="PTHR43806:SF66">
    <property type="entry name" value="SERIN ENDOPEPTIDASE"/>
    <property type="match status" value="1"/>
</dbReference>
<reference evidence="13" key="5">
    <citation type="submission" date="2015-06" db="UniProtKB">
        <authorList>
            <consortium name="EnsemblFungi"/>
        </authorList>
    </citation>
    <scope>IDENTIFICATION</scope>
    <source>
        <strain evidence="13">ATCC 64411</strain>
    </source>
</reference>
<keyword evidence="5 7" id="KW-0720">Serine protease</keyword>
<dbReference type="AlphaFoldDB" id="A0A0C4DXQ3"/>
<evidence type="ECO:0000259" key="10">
    <source>
        <dbReference type="Pfam" id="PF00082"/>
    </source>
</evidence>
<dbReference type="CDD" id="cd07489">
    <property type="entry name" value="Peptidases_S8_5"/>
    <property type="match status" value="1"/>
</dbReference>
<dbReference type="EMBL" id="GL876969">
    <property type="protein sequence ID" value="KLU85787.1"/>
    <property type="molecule type" value="Genomic_DNA"/>
</dbReference>
<dbReference type="Pfam" id="PF00082">
    <property type="entry name" value="Peptidase_S8"/>
    <property type="match status" value="1"/>
</dbReference>
<dbReference type="InterPro" id="IPR036852">
    <property type="entry name" value="Peptidase_S8/S53_dom_sf"/>
</dbReference>
<sequence length="892" mass="94627">MVCISSLLVVAGVLGSVFARSPIDGPLRQNATHTGIIRGVYMVELHDGVTSSQLTEALASVNVTAQIRRTLSSRIFHGVSFDVLHSEHGTPGGTMAAILAATGVKQVWPVRAVSMPSKDVESFVSIGNDTSLAQATRRAVDDSYPPHVMAQVDRLHKAGFTGRGMRIAVVDTGVDYTNAILGGCLGPDCIVTHGWDSVGWDELLGPGGTRVPAPDDDPMDCFGHGTHVAGIISARPNAFGFIGVAPDARLGAYRVVDCLGYGTEETIAAGMLRAFDDGNDILTLSISVPGGIPDSFVSLTASRIVAAGVPVFVAIGNTGELGTMFDPVAPADARLVSSVSSYDALQEPHVYAVGEYAVDDGKREEFGWVPLLTGRYEFANGTDTTTLPLIDLNGFVSNGAPVTGCQRIPDSVPSLAGYLVLVERTLQNRCLFRSQRENIKAKGGAHMMFWGDEAVIRGIVNDDLKTFMATTTLSPAKQWRDALAAGSNISVTLTAPLKSKPKVIWTTNEKTGGQLSSFSSWGPTFDLRSASTFGGPGGSIMSTYLQNGQGVATMGGTSMAAPFVAASAALLRQARGTLDPITLQAILASTAKQPHGLHPPSQAGAGLIQLWDAVQAKGVLSVPNISFNDSDHHRDEVRLTLRNTGGSDAIYKLAHTATATIYAMGEDRHLARAPRAMVDAPAAITFAADQVSVAAGAEAEITVRCTPPKDVDRRRWPIYSGYITLNGTNGDSLSIPYIGNAGSMREALVLDRSSVFVSPRFSAGVFTLPRPGDAPSSNPSDAMTVTVTPLLPTRVLRYDMIAPSTDGTRYANETEWLGRRTYGQIWGSPRAVFAKDATNSIKFSGFLADGKHVQEGRYAVLVSALRLFAEPESENPDDWQAVETGPFTLRYT</sequence>
<evidence type="ECO:0000259" key="11">
    <source>
        <dbReference type="Pfam" id="PF06280"/>
    </source>
</evidence>
<proteinExistence type="inferred from homology"/>
<evidence type="ECO:0000256" key="8">
    <source>
        <dbReference type="RuleBase" id="RU003355"/>
    </source>
</evidence>
<dbReference type="InterPro" id="IPR022398">
    <property type="entry name" value="Peptidase_S8_His-AS"/>
</dbReference>
<dbReference type="OMA" id="YANETEW"/>
<dbReference type="PROSITE" id="PS00138">
    <property type="entry name" value="SUBTILASE_SER"/>
    <property type="match status" value="1"/>
</dbReference>
<feature type="chain" id="PRO_5007393097" description="Minor extracellular protease vpr" evidence="9">
    <location>
        <begin position="20"/>
        <end position="892"/>
    </location>
</feature>
<evidence type="ECO:0000256" key="1">
    <source>
        <dbReference type="ARBA" id="ARBA00011073"/>
    </source>
</evidence>
<evidence type="ECO:0000313" key="14">
    <source>
        <dbReference type="Proteomes" id="UP000011715"/>
    </source>
</evidence>
<dbReference type="InterPro" id="IPR000209">
    <property type="entry name" value="Peptidase_S8/S53_dom"/>
</dbReference>
<dbReference type="Gene3D" id="3.40.50.200">
    <property type="entry name" value="Peptidase S8/S53 domain"/>
    <property type="match status" value="2"/>
</dbReference>
<dbReference type="PRINTS" id="PR00723">
    <property type="entry name" value="SUBTILISIN"/>
</dbReference>
<accession>A0A0C4DXQ3</accession>
<feature type="active site" description="Charge relay system" evidence="6 7">
    <location>
        <position position="558"/>
    </location>
</feature>
<keyword evidence="2 7" id="KW-0645">Protease</keyword>
<keyword evidence="3 9" id="KW-0732">Signal</keyword>
<feature type="active site" description="Charge relay system" evidence="6 7">
    <location>
        <position position="171"/>
    </location>
</feature>
<reference evidence="12" key="1">
    <citation type="submission" date="2010-05" db="EMBL/GenBank/DDBJ databases">
        <title>The Genome Sequence of Magnaporthe poae strain ATCC 64411.</title>
        <authorList>
            <consortium name="The Broad Institute Genome Sequencing Platform"/>
            <consortium name="Broad Institute Genome Sequencing Center for Infectious Disease"/>
            <person name="Ma L.-J."/>
            <person name="Dead R."/>
            <person name="Young S."/>
            <person name="Zeng Q."/>
            <person name="Koehrsen M."/>
            <person name="Alvarado L."/>
            <person name="Berlin A."/>
            <person name="Chapman S.B."/>
            <person name="Chen Z."/>
            <person name="Freedman E."/>
            <person name="Gellesch M."/>
            <person name="Goldberg J."/>
            <person name="Griggs A."/>
            <person name="Gujja S."/>
            <person name="Heilman E.R."/>
            <person name="Heiman D."/>
            <person name="Hepburn T."/>
            <person name="Howarth C."/>
            <person name="Jen D."/>
            <person name="Larson L."/>
            <person name="Mehta T."/>
            <person name="Neiman D."/>
            <person name="Pearson M."/>
            <person name="Roberts A."/>
            <person name="Saif S."/>
            <person name="Shea T."/>
            <person name="Shenoy N."/>
            <person name="Sisk P."/>
            <person name="Stolte C."/>
            <person name="Sykes S."/>
            <person name="Walk T."/>
            <person name="White J."/>
            <person name="Yandava C."/>
            <person name="Haas B."/>
            <person name="Nusbaum C."/>
            <person name="Birren B."/>
        </authorList>
    </citation>
    <scope>NUCLEOTIDE SEQUENCE</scope>
    <source>
        <strain evidence="12">ATCC 64411</strain>
    </source>
</reference>
<dbReference type="InterPro" id="IPR010435">
    <property type="entry name" value="C5a/SBT2-like_Fn3"/>
</dbReference>
<dbReference type="eggNOG" id="KOG4266">
    <property type="taxonomic scope" value="Eukaryota"/>
</dbReference>
<dbReference type="InterPro" id="IPR050131">
    <property type="entry name" value="Peptidase_S8_subtilisin-like"/>
</dbReference>
<dbReference type="PANTHER" id="PTHR43806">
    <property type="entry name" value="PEPTIDASE S8"/>
    <property type="match status" value="1"/>
</dbReference>
<feature type="domain" description="C5a peptidase/Subtilisin-like protease SBT2-like Fn3-like" evidence="11">
    <location>
        <begin position="625"/>
        <end position="737"/>
    </location>
</feature>
<reference evidence="13" key="4">
    <citation type="journal article" date="2015" name="G3 (Bethesda)">
        <title>Genome sequences of three phytopathogenic species of the Magnaporthaceae family of fungi.</title>
        <authorList>
            <person name="Okagaki L.H."/>
            <person name="Nunes C.C."/>
            <person name="Sailsbery J."/>
            <person name="Clay B."/>
            <person name="Brown D."/>
            <person name="John T."/>
            <person name="Oh Y."/>
            <person name="Young N."/>
            <person name="Fitzgerald M."/>
            <person name="Haas B.J."/>
            <person name="Zeng Q."/>
            <person name="Young S."/>
            <person name="Adiconis X."/>
            <person name="Fan L."/>
            <person name="Levin J.Z."/>
            <person name="Mitchell T.K."/>
            <person name="Okubara P.A."/>
            <person name="Farman M.L."/>
            <person name="Kohn L.M."/>
            <person name="Birren B."/>
            <person name="Ma L.-J."/>
            <person name="Dean R.A."/>
        </authorList>
    </citation>
    <scope>NUCLEOTIDE SEQUENCE</scope>
    <source>
        <strain evidence="13">ATCC 64411 / 73-15</strain>
    </source>
</reference>
<evidence type="ECO:0000256" key="9">
    <source>
        <dbReference type="SAM" id="SignalP"/>
    </source>
</evidence>
<dbReference type="PROSITE" id="PS00137">
    <property type="entry name" value="SUBTILASE_HIS"/>
    <property type="match status" value="1"/>
</dbReference>
<evidence type="ECO:0000313" key="12">
    <source>
        <dbReference type="EMBL" id="KLU85787.1"/>
    </source>
</evidence>
<gene>
    <name evidence="12" type="ORF">MAPG_04807</name>
</gene>
<dbReference type="EMBL" id="ADBL01001124">
    <property type="status" value="NOT_ANNOTATED_CDS"/>
    <property type="molecule type" value="Genomic_DNA"/>
</dbReference>
<organism evidence="13 14">
    <name type="scientific">Magnaporthiopsis poae (strain ATCC 64411 / 73-15)</name>
    <name type="common">Kentucky bluegrass fungus</name>
    <name type="synonym">Magnaporthe poae</name>
    <dbReference type="NCBI Taxonomy" id="644358"/>
    <lineage>
        <taxon>Eukaryota</taxon>
        <taxon>Fungi</taxon>
        <taxon>Dikarya</taxon>
        <taxon>Ascomycota</taxon>
        <taxon>Pezizomycotina</taxon>
        <taxon>Sordariomycetes</taxon>
        <taxon>Sordariomycetidae</taxon>
        <taxon>Magnaporthales</taxon>
        <taxon>Magnaporthaceae</taxon>
        <taxon>Magnaporthiopsis</taxon>
    </lineage>
</organism>
<dbReference type="InterPro" id="IPR023828">
    <property type="entry name" value="Peptidase_S8_Ser-AS"/>
</dbReference>
<dbReference type="OrthoDB" id="206201at2759"/>